<evidence type="ECO:0000313" key="3">
    <source>
        <dbReference type="EMBL" id="GAA4884051.1"/>
    </source>
</evidence>
<organism evidence="3 4">
    <name type="scientific">Kitasatospora terrestris</name>
    <dbReference type="NCBI Taxonomy" id="258051"/>
    <lineage>
        <taxon>Bacteria</taxon>
        <taxon>Bacillati</taxon>
        <taxon>Actinomycetota</taxon>
        <taxon>Actinomycetes</taxon>
        <taxon>Kitasatosporales</taxon>
        <taxon>Streptomycetaceae</taxon>
        <taxon>Kitasatospora</taxon>
    </lineage>
</organism>
<accession>A0ABP9EV57</accession>
<reference evidence="4" key="1">
    <citation type="journal article" date="2019" name="Int. J. Syst. Evol. Microbiol.">
        <title>The Global Catalogue of Microorganisms (GCM) 10K type strain sequencing project: providing services to taxonomists for standard genome sequencing and annotation.</title>
        <authorList>
            <consortium name="The Broad Institute Genomics Platform"/>
            <consortium name="The Broad Institute Genome Sequencing Center for Infectious Disease"/>
            <person name="Wu L."/>
            <person name="Ma J."/>
        </authorList>
    </citation>
    <scope>NUCLEOTIDE SEQUENCE [LARGE SCALE GENOMIC DNA]</scope>
    <source>
        <strain evidence="4">JCM 13006</strain>
    </source>
</reference>
<name>A0ABP9EV57_9ACTN</name>
<dbReference type="EMBL" id="BAABIS010000001">
    <property type="protein sequence ID" value="GAA4884051.1"/>
    <property type="molecule type" value="Genomic_DNA"/>
</dbReference>
<comment type="similarity">
    <text evidence="1">Belongs to the SMP-30/CGR1 family.</text>
</comment>
<evidence type="ECO:0000259" key="2">
    <source>
        <dbReference type="Pfam" id="PF08450"/>
    </source>
</evidence>
<dbReference type="SUPFAM" id="SSF63829">
    <property type="entry name" value="Calcium-dependent phosphotriesterase"/>
    <property type="match status" value="1"/>
</dbReference>
<dbReference type="Gene3D" id="2.120.10.30">
    <property type="entry name" value="TolB, C-terminal domain"/>
    <property type="match status" value="1"/>
</dbReference>
<dbReference type="Proteomes" id="UP001501752">
    <property type="component" value="Unassembled WGS sequence"/>
</dbReference>
<gene>
    <name evidence="3" type="ORF">GCM10023235_76040</name>
</gene>
<dbReference type="Pfam" id="PF08450">
    <property type="entry name" value="SGL"/>
    <property type="match status" value="1"/>
</dbReference>
<keyword evidence="4" id="KW-1185">Reference proteome</keyword>
<dbReference type="InterPro" id="IPR005511">
    <property type="entry name" value="SMP-30"/>
</dbReference>
<dbReference type="PRINTS" id="PR01790">
    <property type="entry name" value="SMP30FAMILY"/>
</dbReference>
<dbReference type="InterPro" id="IPR011042">
    <property type="entry name" value="6-blade_b-propeller_TolB-like"/>
</dbReference>
<proteinExistence type="inferred from homology"/>
<evidence type="ECO:0000256" key="1">
    <source>
        <dbReference type="ARBA" id="ARBA00008853"/>
    </source>
</evidence>
<comment type="caution">
    <text evidence="3">The sequence shown here is derived from an EMBL/GenBank/DDBJ whole genome shotgun (WGS) entry which is preliminary data.</text>
</comment>
<dbReference type="PANTHER" id="PTHR10907">
    <property type="entry name" value="REGUCALCIN"/>
    <property type="match status" value="1"/>
</dbReference>
<dbReference type="PANTHER" id="PTHR10907:SF47">
    <property type="entry name" value="REGUCALCIN"/>
    <property type="match status" value="1"/>
</dbReference>
<protein>
    <recommendedName>
        <fullName evidence="2">SMP-30/Gluconolactonase/LRE-like region domain-containing protein</fullName>
    </recommendedName>
</protein>
<dbReference type="RefSeq" id="WP_345701484.1">
    <property type="nucleotide sequence ID" value="NZ_BAABIS010000001.1"/>
</dbReference>
<dbReference type="InterPro" id="IPR013658">
    <property type="entry name" value="SGL"/>
</dbReference>
<sequence>MFAEVADSARLALGEGPVWDAAAAQLRWIGIPDRCVLSHDPSTGHTVRTGLDTVPGTLAIGADGGAVLATERGFERLDLATGRTDLLAAVEPDRPDRRMNDGKCDPYGRLVAGTMQFDEPRLPGPLYRLGADGGVSAVLDGLAIPNGLAWPEPDRLWYIDTPTRRIDLYAYPEHGPVGPLIRSIDVSRIPGMPDGMTLDADGNLWVAFWDGWAVHCLSPAGRVLATVELPVPRPTSCTFGGPGLDTLWITTATSSRHPASGLLFRDAPGAKGLPAQLWSGSSGG</sequence>
<feature type="domain" description="SMP-30/Gluconolactonase/LRE-like region" evidence="2">
    <location>
        <begin position="13"/>
        <end position="253"/>
    </location>
</feature>
<evidence type="ECO:0000313" key="4">
    <source>
        <dbReference type="Proteomes" id="UP001501752"/>
    </source>
</evidence>